<evidence type="ECO:0000313" key="3">
    <source>
        <dbReference type="RefSeq" id="XP_011646235.1"/>
    </source>
</evidence>
<dbReference type="KEGG" id="pbar:105432921"/>
<keyword evidence="1" id="KW-0175">Coiled coil</keyword>
<evidence type="ECO:0000313" key="2">
    <source>
        <dbReference type="Proteomes" id="UP000504615"/>
    </source>
</evidence>
<evidence type="ECO:0000256" key="1">
    <source>
        <dbReference type="SAM" id="Coils"/>
    </source>
</evidence>
<protein>
    <submittedName>
        <fullName evidence="3">Uncharacterized protein LOC105432921</fullName>
    </submittedName>
</protein>
<dbReference type="Proteomes" id="UP000504615">
    <property type="component" value="Unplaced"/>
</dbReference>
<dbReference type="AlphaFoldDB" id="A0A6I9WQZ9"/>
<gene>
    <name evidence="3" type="primary">LOC105432921</name>
</gene>
<feature type="coiled-coil region" evidence="1">
    <location>
        <begin position="138"/>
        <end position="165"/>
    </location>
</feature>
<name>A0A6I9WQZ9_9HYME</name>
<organism evidence="2 3">
    <name type="scientific">Pogonomyrmex barbatus</name>
    <name type="common">red harvester ant</name>
    <dbReference type="NCBI Taxonomy" id="144034"/>
    <lineage>
        <taxon>Eukaryota</taxon>
        <taxon>Metazoa</taxon>
        <taxon>Ecdysozoa</taxon>
        <taxon>Arthropoda</taxon>
        <taxon>Hexapoda</taxon>
        <taxon>Insecta</taxon>
        <taxon>Pterygota</taxon>
        <taxon>Neoptera</taxon>
        <taxon>Endopterygota</taxon>
        <taxon>Hymenoptera</taxon>
        <taxon>Apocrita</taxon>
        <taxon>Aculeata</taxon>
        <taxon>Formicoidea</taxon>
        <taxon>Formicidae</taxon>
        <taxon>Myrmicinae</taxon>
        <taxon>Pogonomyrmex</taxon>
    </lineage>
</organism>
<dbReference type="RefSeq" id="XP_011646235.1">
    <property type="nucleotide sequence ID" value="XM_011647933.2"/>
</dbReference>
<reference evidence="3" key="1">
    <citation type="submission" date="2025-08" db="UniProtKB">
        <authorList>
            <consortium name="RefSeq"/>
        </authorList>
    </citation>
    <scope>IDENTIFICATION</scope>
</reference>
<proteinExistence type="predicted"/>
<accession>A0A6I9WQZ9</accession>
<keyword evidence="2" id="KW-1185">Reference proteome</keyword>
<sequence length="169" mass="19944">MASIVSTVLRFSRVTIENLYQINQNGLHRLPYVFSWQRKYFSTITEEKKSDDTNISSMQERIEKLKKLRIEFYLINIGLLQEPNDFNDTLENECEKASAEIERLKKEYPESDDIKISSMQEAIKNLKKLEIEFNLIGVELINRVVNDLNKYKDKLEDEYNGMLTEGDKH</sequence>
<dbReference type="GeneID" id="105432921"/>
<dbReference type="OrthoDB" id="201635at2759"/>